<dbReference type="GO" id="GO:0006355">
    <property type="term" value="P:regulation of DNA-templated transcription"/>
    <property type="evidence" value="ECO:0007669"/>
    <property type="project" value="InterPro"/>
</dbReference>
<dbReference type="RefSeq" id="WP_207735380.1">
    <property type="nucleotide sequence ID" value="NZ_BAABXT010000001.1"/>
</dbReference>
<comment type="caution">
    <text evidence="2">The sequence shown here is derived from an EMBL/GenBank/DDBJ whole genome shotgun (WGS) entry which is preliminary data.</text>
</comment>
<gene>
    <name evidence="2" type="ORF">PND83_00505</name>
    <name evidence="3" type="ORF">PNE06_03910</name>
</gene>
<evidence type="ECO:0000313" key="3">
    <source>
        <dbReference type="EMBL" id="MDB7932215.1"/>
    </source>
</evidence>
<reference evidence="2" key="1">
    <citation type="submission" date="2023-01" db="EMBL/GenBank/DDBJ databases">
        <title>Human gut microbiome strain richness.</title>
        <authorList>
            <person name="Chen-Liaw A."/>
        </authorList>
    </citation>
    <scope>NUCLEOTIDE SEQUENCE</scope>
    <source>
        <strain evidence="3">1001287st1_F4_1001285I_161205</strain>
        <strain evidence="2">2225st1_A6_2225SCRN_200828</strain>
    </source>
</reference>
<keyword evidence="2" id="KW-0547">Nucleotide-binding</keyword>
<organism evidence="2 4">
    <name type="scientific">Flavonifractor plautii</name>
    <name type="common">Fusobacterium plautii</name>
    <dbReference type="NCBI Taxonomy" id="292800"/>
    <lineage>
        <taxon>Bacteria</taxon>
        <taxon>Bacillati</taxon>
        <taxon>Bacillota</taxon>
        <taxon>Clostridia</taxon>
        <taxon>Eubacteriales</taxon>
        <taxon>Oscillospiraceae</taxon>
        <taxon>Flavonifractor</taxon>
    </lineage>
</organism>
<dbReference type="InterPro" id="IPR013321">
    <property type="entry name" value="Arc_rbn_hlx_hlx"/>
</dbReference>
<evidence type="ECO:0000256" key="1">
    <source>
        <dbReference type="SAM" id="MobiDB-lite"/>
    </source>
</evidence>
<feature type="region of interest" description="Disordered" evidence="1">
    <location>
        <begin position="38"/>
        <end position="59"/>
    </location>
</feature>
<protein>
    <submittedName>
        <fullName evidence="2">ABC transporter ATP-binding protein</fullName>
    </submittedName>
</protein>
<evidence type="ECO:0000313" key="2">
    <source>
        <dbReference type="EMBL" id="MDB7904456.1"/>
    </source>
</evidence>
<keyword evidence="2" id="KW-0067">ATP-binding</keyword>
<accession>A0AAW6BZT9</accession>
<sequence length="59" mass="6321">MEKFVEIKVRMTPERRSAVQAHAEAQGESTTGFINRAIDETMERDNAAPGAAGEATEGG</sequence>
<dbReference type="Proteomes" id="UP001211173">
    <property type="component" value="Unassembled WGS sequence"/>
</dbReference>
<dbReference type="Gene3D" id="1.10.1220.10">
    <property type="entry name" value="Met repressor-like"/>
    <property type="match status" value="1"/>
</dbReference>
<dbReference type="EMBL" id="JAQLWV010000004">
    <property type="protein sequence ID" value="MDB7932215.1"/>
    <property type="molecule type" value="Genomic_DNA"/>
</dbReference>
<dbReference type="Proteomes" id="UP001211006">
    <property type="component" value="Unassembled WGS sequence"/>
</dbReference>
<feature type="compositionally biased region" description="Low complexity" evidence="1">
    <location>
        <begin position="47"/>
        <end position="59"/>
    </location>
</feature>
<evidence type="ECO:0000313" key="4">
    <source>
        <dbReference type="Proteomes" id="UP001211006"/>
    </source>
</evidence>
<dbReference type="AlphaFoldDB" id="A0AAW6BZT9"/>
<proteinExistence type="predicted"/>
<dbReference type="GO" id="GO:0005524">
    <property type="term" value="F:ATP binding"/>
    <property type="evidence" value="ECO:0007669"/>
    <property type="project" value="UniProtKB-KW"/>
</dbReference>
<dbReference type="EMBL" id="JAQLWO010000001">
    <property type="protein sequence ID" value="MDB7904456.1"/>
    <property type="molecule type" value="Genomic_DNA"/>
</dbReference>
<name>A0AAW6BZT9_FLAPL</name>